<gene>
    <name evidence="2" type="ORF">GUJ93_ZPchr0005g16072</name>
</gene>
<reference evidence="2" key="1">
    <citation type="journal article" date="2021" name="bioRxiv">
        <title>Whole Genome Assembly and Annotation of Northern Wild Rice, Zizania palustris L., Supports a Whole Genome Duplication in the Zizania Genus.</title>
        <authorList>
            <person name="Haas M."/>
            <person name="Kono T."/>
            <person name="Macchietto M."/>
            <person name="Millas R."/>
            <person name="McGilp L."/>
            <person name="Shao M."/>
            <person name="Duquette J."/>
            <person name="Hirsch C.N."/>
            <person name="Kimball J."/>
        </authorList>
    </citation>
    <scope>NUCLEOTIDE SEQUENCE</scope>
    <source>
        <tissue evidence="2">Fresh leaf tissue</tissue>
    </source>
</reference>
<reference evidence="2" key="2">
    <citation type="submission" date="2021-02" db="EMBL/GenBank/DDBJ databases">
        <authorList>
            <person name="Kimball J.A."/>
            <person name="Haas M.W."/>
            <person name="Macchietto M."/>
            <person name="Kono T."/>
            <person name="Duquette J."/>
            <person name="Shao M."/>
        </authorList>
    </citation>
    <scope>NUCLEOTIDE SEQUENCE</scope>
    <source>
        <tissue evidence="2">Fresh leaf tissue</tissue>
    </source>
</reference>
<dbReference type="EMBL" id="JAAALK010000284">
    <property type="protein sequence ID" value="KAG8068255.1"/>
    <property type="molecule type" value="Genomic_DNA"/>
</dbReference>
<dbReference type="Proteomes" id="UP000729402">
    <property type="component" value="Unassembled WGS sequence"/>
</dbReference>
<organism evidence="2 3">
    <name type="scientific">Zizania palustris</name>
    <name type="common">Northern wild rice</name>
    <dbReference type="NCBI Taxonomy" id="103762"/>
    <lineage>
        <taxon>Eukaryota</taxon>
        <taxon>Viridiplantae</taxon>
        <taxon>Streptophyta</taxon>
        <taxon>Embryophyta</taxon>
        <taxon>Tracheophyta</taxon>
        <taxon>Spermatophyta</taxon>
        <taxon>Magnoliopsida</taxon>
        <taxon>Liliopsida</taxon>
        <taxon>Poales</taxon>
        <taxon>Poaceae</taxon>
        <taxon>BOP clade</taxon>
        <taxon>Oryzoideae</taxon>
        <taxon>Oryzeae</taxon>
        <taxon>Zizaniinae</taxon>
        <taxon>Zizania</taxon>
    </lineage>
</organism>
<sequence length="102" mass="10790">MARCLSKVFPFHRKGEVVAICAHFGRGFCESGGGVSGQHKPAAGEADESSPPAYLGDGRCNPRPIWKATVREGQAKRSDVLAGAAVVARRIELPAPQAHARI</sequence>
<keyword evidence="3" id="KW-1185">Reference proteome</keyword>
<accession>A0A8J5S3Q3</accession>
<evidence type="ECO:0000256" key="1">
    <source>
        <dbReference type="SAM" id="MobiDB-lite"/>
    </source>
</evidence>
<evidence type="ECO:0000313" key="3">
    <source>
        <dbReference type="Proteomes" id="UP000729402"/>
    </source>
</evidence>
<dbReference type="AlphaFoldDB" id="A0A8J5S3Q3"/>
<evidence type="ECO:0000313" key="2">
    <source>
        <dbReference type="EMBL" id="KAG8068255.1"/>
    </source>
</evidence>
<name>A0A8J5S3Q3_ZIZPA</name>
<proteinExistence type="predicted"/>
<feature type="region of interest" description="Disordered" evidence="1">
    <location>
        <begin position="32"/>
        <end position="57"/>
    </location>
</feature>
<protein>
    <submittedName>
        <fullName evidence="2">Uncharacterized protein</fullName>
    </submittedName>
</protein>
<comment type="caution">
    <text evidence="2">The sequence shown here is derived from an EMBL/GenBank/DDBJ whole genome shotgun (WGS) entry which is preliminary data.</text>
</comment>